<comment type="similarity">
    <text evidence="1">Belongs to the peptidase C1 family.</text>
</comment>
<dbReference type="Proteomes" id="UP001470230">
    <property type="component" value="Unassembled WGS sequence"/>
</dbReference>
<evidence type="ECO:0000259" key="4">
    <source>
        <dbReference type="SMART" id="SM00848"/>
    </source>
</evidence>
<evidence type="ECO:0000256" key="2">
    <source>
        <dbReference type="SAM" id="SignalP"/>
    </source>
</evidence>
<dbReference type="InterPro" id="IPR013128">
    <property type="entry name" value="Peptidase_C1A"/>
</dbReference>
<evidence type="ECO:0000259" key="3">
    <source>
        <dbReference type="SMART" id="SM00645"/>
    </source>
</evidence>
<sequence length="321" mass="35851">MFFLFSLFSITFSTVQLKDEKSFVAWMRETRNFYIGEDYFLRYGIWIVNKRFIQEHNMKNHRYTLKMNHLSSLTPAEYRSLLGSQQNSIYRTSQKLKNQKKKNIPNVSSLDWRDSGFVSPVADQGNCGSDWAFAAITTAESVHAISSGSLVPLSVQNLMDCIPICYGCYGGLASYALTYVVNTQNGKISSAESYPYTASKDDCKYNEETAIQAISSWTQIDSGDESMLSQYVEEHGPAAAVIDASLSTFQTYSSGIYDDESCSSVNVNHAVGVVGFGLQDSVPYWIIKNSMSTSWGENGYMRLIWKENRCGIASLAIVAIA</sequence>
<dbReference type="InterPro" id="IPR039417">
    <property type="entry name" value="Peptidase_C1A_papain-like"/>
</dbReference>
<dbReference type="SMART" id="SM00848">
    <property type="entry name" value="Inhibitor_I29"/>
    <property type="match status" value="1"/>
</dbReference>
<evidence type="ECO:0000256" key="1">
    <source>
        <dbReference type="ARBA" id="ARBA00008455"/>
    </source>
</evidence>
<dbReference type="SMART" id="SM00645">
    <property type="entry name" value="Pept_C1"/>
    <property type="match status" value="1"/>
</dbReference>
<feature type="domain" description="Peptidase C1A papain C-terminal" evidence="3">
    <location>
        <begin position="106"/>
        <end position="320"/>
    </location>
</feature>
<keyword evidence="2" id="KW-0732">Signal</keyword>
<dbReference type="InterPro" id="IPR000668">
    <property type="entry name" value="Peptidase_C1A_C"/>
</dbReference>
<dbReference type="Pfam" id="PF08246">
    <property type="entry name" value="Inhibitor_I29"/>
    <property type="match status" value="1"/>
</dbReference>
<dbReference type="CDD" id="cd02248">
    <property type="entry name" value="Peptidase_C1A"/>
    <property type="match status" value="1"/>
</dbReference>
<dbReference type="InterPro" id="IPR038765">
    <property type="entry name" value="Papain-like_cys_pep_sf"/>
</dbReference>
<dbReference type="InterPro" id="IPR013201">
    <property type="entry name" value="Prot_inhib_I29"/>
</dbReference>
<protein>
    <submittedName>
        <fullName evidence="5">Uncharacterized protein</fullName>
    </submittedName>
</protein>
<dbReference type="Gene3D" id="3.90.70.10">
    <property type="entry name" value="Cysteine proteinases"/>
    <property type="match status" value="1"/>
</dbReference>
<gene>
    <name evidence="5" type="ORF">M9Y10_044560</name>
</gene>
<evidence type="ECO:0000313" key="6">
    <source>
        <dbReference type="Proteomes" id="UP001470230"/>
    </source>
</evidence>
<reference evidence="5 6" key="1">
    <citation type="submission" date="2024-04" db="EMBL/GenBank/DDBJ databases">
        <title>Tritrichomonas musculus Genome.</title>
        <authorList>
            <person name="Alves-Ferreira E."/>
            <person name="Grigg M."/>
            <person name="Lorenzi H."/>
            <person name="Galac M."/>
        </authorList>
    </citation>
    <scope>NUCLEOTIDE SEQUENCE [LARGE SCALE GENOMIC DNA]</scope>
    <source>
        <strain evidence="5 6">EAF2021</strain>
    </source>
</reference>
<dbReference type="PRINTS" id="PR00705">
    <property type="entry name" value="PAPAIN"/>
</dbReference>
<dbReference type="Pfam" id="PF00112">
    <property type="entry name" value="Peptidase_C1"/>
    <property type="match status" value="1"/>
</dbReference>
<feature type="chain" id="PRO_5045870236" evidence="2">
    <location>
        <begin position="18"/>
        <end position="321"/>
    </location>
</feature>
<organism evidence="5 6">
    <name type="scientific">Tritrichomonas musculus</name>
    <dbReference type="NCBI Taxonomy" id="1915356"/>
    <lineage>
        <taxon>Eukaryota</taxon>
        <taxon>Metamonada</taxon>
        <taxon>Parabasalia</taxon>
        <taxon>Tritrichomonadida</taxon>
        <taxon>Tritrichomonadidae</taxon>
        <taxon>Tritrichomonas</taxon>
    </lineage>
</organism>
<name>A0ABR2JT25_9EUKA</name>
<dbReference type="PANTHER" id="PTHR12411">
    <property type="entry name" value="CYSTEINE PROTEASE FAMILY C1-RELATED"/>
    <property type="match status" value="1"/>
</dbReference>
<evidence type="ECO:0000313" key="5">
    <source>
        <dbReference type="EMBL" id="KAK8881922.1"/>
    </source>
</evidence>
<feature type="domain" description="Cathepsin propeptide inhibitor" evidence="4">
    <location>
        <begin position="23"/>
        <end position="78"/>
    </location>
</feature>
<dbReference type="SUPFAM" id="SSF54001">
    <property type="entry name" value="Cysteine proteinases"/>
    <property type="match status" value="1"/>
</dbReference>
<accession>A0ABR2JT25</accession>
<comment type="caution">
    <text evidence="5">The sequence shown here is derived from an EMBL/GenBank/DDBJ whole genome shotgun (WGS) entry which is preliminary data.</text>
</comment>
<feature type="signal peptide" evidence="2">
    <location>
        <begin position="1"/>
        <end position="17"/>
    </location>
</feature>
<proteinExistence type="inferred from homology"/>
<keyword evidence="6" id="KW-1185">Reference proteome</keyword>
<dbReference type="EMBL" id="JAPFFF010000009">
    <property type="protein sequence ID" value="KAK8881922.1"/>
    <property type="molecule type" value="Genomic_DNA"/>
</dbReference>